<dbReference type="GO" id="GO:0016616">
    <property type="term" value="F:oxidoreductase activity, acting on the CH-OH group of donors, NAD or NADP as acceptor"/>
    <property type="evidence" value="ECO:0007669"/>
    <property type="project" value="TreeGrafter"/>
</dbReference>
<keyword evidence="4" id="KW-1185">Reference proteome</keyword>
<comment type="caution">
    <text evidence="3">The sequence shown here is derived from an EMBL/GenBank/DDBJ whole genome shotgun (WGS) entry which is preliminary data.</text>
</comment>
<evidence type="ECO:0000313" key="3">
    <source>
        <dbReference type="EMBL" id="OCB86052.1"/>
    </source>
</evidence>
<evidence type="ECO:0000256" key="2">
    <source>
        <dbReference type="SAM" id="SignalP"/>
    </source>
</evidence>
<protein>
    <submittedName>
        <fullName evidence="3">Short-chain dehydrogenases/reductase</fullName>
    </submittedName>
</protein>
<feature type="chain" id="PRO_5040108674" evidence="2">
    <location>
        <begin position="17"/>
        <end position="512"/>
    </location>
</feature>
<dbReference type="EMBL" id="LNZH02000205">
    <property type="protein sequence ID" value="OCB86052.1"/>
    <property type="molecule type" value="Genomic_DNA"/>
</dbReference>
<dbReference type="PROSITE" id="PS00061">
    <property type="entry name" value="ADH_SHORT"/>
    <property type="match status" value="1"/>
</dbReference>
<gene>
    <name evidence="3" type="ORF">A7U60_g6950</name>
</gene>
<dbReference type="InterPro" id="IPR002347">
    <property type="entry name" value="SDR_fam"/>
</dbReference>
<dbReference type="InterPro" id="IPR052184">
    <property type="entry name" value="SDR_enzymes"/>
</dbReference>
<proteinExistence type="predicted"/>
<accession>A0A9Q5HU51</accession>
<dbReference type="PRINTS" id="PR00081">
    <property type="entry name" value="GDHRDH"/>
</dbReference>
<dbReference type="OrthoDB" id="9876299at2759"/>
<dbReference type="Proteomes" id="UP000757232">
    <property type="component" value="Unassembled WGS sequence"/>
</dbReference>
<keyword evidence="2" id="KW-0732">Signal</keyword>
<feature type="signal peptide" evidence="2">
    <location>
        <begin position="1"/>
        <end position="16"/>
    </location>
</feature>
<keyword evidence="1" id="KW-0521">NADP</keyword>
<sequence>MTLLYWWSTLLALGTYEEILTKTQIQYYSMPKECIITVGASRNLGLGFVRYLSSDWKNKVFALVRNKTTATQFQEFADSDVNKYKNVIVIEADLSDYKSIKAAATAVSEATGGEFDVLINNGVLLHQERNWMTIDGFPDEETLEKKILTFFKTNAIGATHIINAFIPLLCACFALVTDQSACPAYSISKAALNMVIAKFATKFKDDGFTILAVSPGLIKPCPGLGFVQALSSDPENIVFASVRNKSTTTQLRDFVNSEANKHKNVVVLEADLNDYKSLKTAAKEVSKATQGELDVLINNGALFYHERGRLTMDSYPDEETLENDLLSFGVPSSRPTLSGQHMRSTLSFPLLRAGKTKKVLVVSSSMGSPSFALATNASTAGPYAISKAALNMVVAKFAIKLKDEGFTIIAVSPGLVRTKPGRKFLYITTLFEFGMLPLNADSYLLQFEASDQVDKIYESIVTQKRQVNPTYLGAISVEQTVKDQLSLLKRMTPTDTGAFVHANGEDANDPTY</sequence>
<dbReference type="AlphaFoldDB" id="A0A9Q5HU51"/>
<reference evidence="3" key="1">
    <citation type="submission" date="2016-06" db="EMBL/GenBank/DDBJ databases">
        <title>Draft Genome sequence of the fungus Inonotus baumii.</title>
        <authorList>
            <person name="Zhu H."/>
            <person name="Lin W."/>
        </authorList>
    </citation>
    <scope>NUCLEOTIDE SEQUENCE</scope>
    <source>
        <strain evidence="3">821</strain>
    </source>
</reference>
<dbReference type="InterPro" id="IPR036291">
    <property type="entry name" value="NAD(P)-bd_dom_sf"/>
</dbReference>
<dbReference type="SUPFAM" id="SSF51735">
    <property type="entry name" value="NAD(P)-binding Rossmann-fold domains"/>
    <property type="match status" value="2"/>
</dbReference>
<dbReference type="Gene3D" id="3.40.50.720">
    <property type="entry name" value="NAD(P)-binding Rossmann-like Domain"/>
    <property type="match status" value="2"/>
</dbReference>
<evidence type="ECO:0000313" key="4">
    <source>
        <dbReference type="Proteomes" id="UP000757232"/>
    </source>
</evidence>
<dbReference type="Pfam" id="PF00106">
    <property type="entry name" value="adh_short"/>
    <property type="match status" value="2"/>
</dbReference>
<dbReference type="PANTHER" id="PTHR45458:SF3">
    <property type="entry name" value="CHAIN DEHYDROGENASE (ATSC), PUTATIVE-RELATED"/>
    <property type="match status" value="1"/>
</dbReference>
<dbReference type="InterPro" id="IPR020904">
    <property type="entry name" value="Sc_DH/Rdtase_CS"/>
</dbReference>
<name>A0A9Q5HU51_SANBA</name>
<evidence type="ECO:0000256" key="1">
    <source>
        <dbReference type="ARBA" id="ARBA00022857"/>
    </source>
</evidence>
<organism evidence="3 4">
    <name type="scientific">Sanghuangporus baumii</name>
    <name type="common">Phellinus baumii</name>
    <dbReference type="NCBI Taxonomy" id="108892"/>
    <lineage>
        <taxon>Eukaryota</taxon>
        <taxon>Fungi</taxon>
        <taxon>Dikarya</taxon>
        <taxon>Basidiomycota</taxon>
        <taxon>Agaricomycotina</taxon>
        <taxon>Agaricomycetes</taxon>
        <taxon>Hymenochaetales</taxon>
        <taxon>Hymenochaetaceae</taxon>
        <taxon>Sanghuangporus</taxon>
    </lineage>
</organism>
<dbReference type="PANTHER" id="PTHR45458">
    <property type="entry name" value="SHORT-CHAIN DEHYDROGENASE/REDUCTASE SDR"/>
    <property type="match status" value="1"/>
</dbReference>